<reference evidence="11 12" key="1">
    <citation type="submission" date="2012-05" db="EMBL/GenBank/DDBJ databases">
        <authorList>
            <person name="Weinstock G."/>
            <person name="Sodergren E."/>
            <person name="Lobos E.A."/>
            <person name="Fulton L."/>
            <person name="Fulton R."/>
            <person name="Courtney L."/>
            <person name="Fronick C."/>
            <person name="O'Laughlin M."/>
            <person name="Godfrey J."/>
            <person name="Wilson R.M."/>
            <person name="Miner T."/>
            <person name="Farmer C."/>
            <person name="Delehaunty K."/>
            <person name="Cordes M."/>
            <person name="Minx P."/>
            <person name="Tomlinson C."/>
            <person name="Chen J."/>
            <person name="Wollam A."/>
            <person name="Pepin K.H."/>
            <person name="Bhonagiri V."/>
            <person name="Zhang X."/>
            <person name="Suruliraj S."/>
            <person name="Warren W."/>
            <person name="Mitreva M."/>
            <person name="Mardis E.R."/>
            <person name="Wilson R.K."/>
        </authorList>
    </citation>
    <scope>NUCLEOTIDE SEQUENCE [LARGE SCALE GENOMIC DNA]</scope>
    <source>
        <strain evidence="11 12">F0055</strain>
    </source>
</reference>
<evidence type="ECO:0000256" key="6">
    <source>
        <dbReference type="ARBA" id="ARBA00022989"/>
    </source>
</evidence>
<evidence type="ECO:0000259" key="10">
    <source>
        <dbReference type="PROSITE" id="PS51202"/>
    </source>
</evidence>
<comment type="similarity">
    <text evidence="2">Belongs to the AAE transporter (TC 2.A.81) family.</text>
</comment>
<evidence type="ECO:0000256" key="5">
    <source>
        <dbReference type="ARBA" id="ARBA00022692"/>
    </source>
</evidence>
<dbReference type="GO" id="GO:0035556">
    <property type="term" value="P:intracellular signal transduction"/>
    <property type="evidence" value="ECO:0007669"/>
    <property type="project" value="InterPro"/>
</dbReference>
<feature type="domain" description="RCK C-terminal" evidence="10">
    <location>
        <begin position="285"/>
        <end position="369"/>
    </location>
</feature>
<dbReference type="InterPro" id="IPR001054">
    <property type="entry name" value="A/G_cyclase"/>
</dbReference>
<dbReference type="Pfam" id="PF06826">
    <property type="entry name" value="Asp-Al_Ex"/>
    <property type="match status" value="2"/>
</dbReference>
<dbReference type="InterPro" id="IPR006512">
    <property type="entry name" value="YidE_YbjL"/>
</dbReference>
<feature type="domain" description="Guanylate cyclase" evidence="9">
    <location>
        <begin position="406"/>
        <end position="442"/>
    </location>
</feature>
<dbReference type="AlphaFoldDB" id="L1NE66"/>
<feature type="transmembrane region" description="Helical" evidence="8">
    <location>
        <begin position="12"/>
        <end position="34"/>
    </location>
</feature>
<feature type="transmembrane region" description="Helical" evidence="8">
    <location>
        <begin position="162"/>
        <end position="184"/>
    </location>
</feature>
<feature type="transmembrane region" description="Helical" evidence="8">
    <location>
        <begin position="440"/>
        <end position="459"/>
    </location>
</feature>
<dbReference type="GO" id="GO:0006813">
    <property type="term" value="P:potassium ion transport"/>
    <property type="evidence" value="ECO:0007669"/>
    <property type="project" value="InterPro"/>
</dbReference>
<evidence type="ECO:0000256" key="8">
    <source>
        <dbReference type="SAM" id="Phobius"/>
    </source>
</evidence>
<feature type="transmembrane region" description="Helical" evidence="8">
    <location>
        <begin position="379"/>
        <end position="402"/>
    </location>
</feature>
<evidence type="ECO:0000313" key="12">
    <source>
        <dbReference type="Proteomes" id="UP000010433"/>
    </source>
</evidence>
<dbReference type="NCBIfam" id="NF003007">
    <property type="entry name" value="PRK03818.1"/>
    <property type="match status" value="1"/>
</dbReference>
<comment type="subcellular location">
    <subcellularLocation>
        <location evidence="1">Cell membrane</location>
        <topology evidence="1">Multi-pass membrane protein</topology>
    </subcellularLocation>
</comment>
<dbReference type="InterPro" id="IPR036721">
    <property type="entry name" value="RCK_C_sf"/>
</dbReference>
<dbReference type="SUPFAM" id="SSF116726">
    <property type="entry name" value="TrkA C-terminal domain-like"/>
    <property type="match status" value="2"/>
</dbReference>
<evidence type="ECO:0000256" key="7">
    <source>
        <dbReference type="ARBA" id="ARBA00023136"/>
    </source>
</evidence>
<dbReference type="GO" id="GO:0009190">
    <property type="term" value="P:cyclic nucleotide biosynthetic process"/>
    <property type="evidence" value="ECO:0007669"/>
    <property type="project" value="InterPro"/>
</dbReference>
<dbReference type="PATRIC" id="fig|1127699.3.peg.913"/>
<feature type="transmembrane region" description="Helical" evidence="8">
    <location>
        <begin position="104"/>
        <end position="125"/>
    </location>
</feature>
<accession>L1NE66</accession>
<sequence>MVSVMEWINGLFTVHSAFQAVVVLSLICFMGLVLGKIHIKGISLGVAFVFFIGIIAGHLGLEVDPQMLNYAETFGLVLFVYTLGLHVGPNFFGSLRREGISLNLWGMAVILLGTVLALVLCQVTNIPLQTMVGLFCGATTNTPALGAAQQALENFGLSTRSAALGCAVTYPLGVVGVIFAMIFLRKLFVKPLHLHMRSTQEEDHTYVVQFEVVNQAIGGKTIAEISQMAHIRFIISRIWRGEQVIVPLSSTQLQVGDNVLVVTTDNEVAGMELLFGKRINKDWNKDQIDWNHIDSKVESKVVVITRPMLNGKKLGSLQLRNTYGVNVSRVTRGDTKLLGTNDLRLQYGDRVTVVGEHDALENVEHYLGNAVRTLNEPNLGAIFLGMILGLAIGTIPITLPGMSAPVKMGIAGGPIVMGILVGSIGPRFRLISYTTRSASLMLRQLGLALYLACLGLDAGKDFFSTVIRPEGLLWVGIGFMLTVVPVLIVGYIALRTKKIDFGSICGILCGSMANPMALTYANDTLEGDAPAVTYATVYPLGMFLRVIIVQIMVMFFAAP</sequence>
<dbReference type="Proteomes" id="UP000010433">
    <property type="component" value="Unassembled WGS sequence"/>
</dbReference>
<comment type="caution">
    <text evidence="11">The sequence shown here is derived from an EMBL/GenBank/DDBJ whole genome shotgun (WGS) entry which is preliminary data.</text>
</comment>
<evidence type="ECO:0000256" key="2">
    <source>
        <dbReference type="ARBA" id="ARBA00009854"/>
    </source>
</evidence>
<organism evidence="11 12">
    <name type="scientific">Hoylesella saccharolytica F0055</name>
    <dbReference type="NCBI Taxonomy" id="1127699"/>
    <lineage>
        <taxon>Bacteria</taxon>
        <taxon>Pseudomonadati</taxon>
        <taxon>Bacteroidota</taxon>
        <taxon>Bacteroidia</taxon>
        <taxon>Bacteroidales</taxon>
        <taxon>Prevotellaceae</taxon>
        <taxon>Hoylesella</taxon>
    </lineage>
</organism>
<evidence type="ECO:0000313" key="11">
    <source>
        <dbReference type="EMBL" id="EKY01631.1"/>
    </source>
</evidence>
<protein>
    <submittedName>
        <fullName evidence="11">TrkA protein</fullName>
    </submittedName>
</protein>
<keyword evidence="6 8" id="KW-1133">Transmembrane helix</keyword>
<feature type="transmembrane region" description="Helical" evidence="8">
    <location>
        <begin position="408"/>
        <end position="428"/>
    </location>
</feature>
<feature type="transmembrane region" description="Helical" evidence="8">
    <location>
        <begin position="73"/>
        <end position="92"/>
    </location>
</feature>
<evidence type="ECO:0000256" key="3">
    <source>
        <dbReference type="ARBA" id="ARBA00022448"/>
    </source>
</evidence>
<dbReference type="Pfam" id="PF02080">
    <property type="entry name" value="TrkA_C"/>
    <property type="match status" value="2"/>
</dbReference>
<feature type="transmembrane region" description="Helical" evidence="8">
    <location>
        <begin position="501"/>
        <end position="520"/>
    </location>
</feature>
<dbReference type="InterPro" id="IPR050144">
    <property type="entry name" value="AAE_transporter"/>
</dbReference>
<proteinExistence type="inferred from homology"/>
<dbReference type="STRING" id="1127699.HMPREF9151_00988"/>
<dbReference type="EMBL" id="AMEP01000065">
    <property type="protein sequence ID" value="EKY01631.1"/>
    <property type="molecule type" value="Genomic_DNA"/>
</dbReference>
<dbReference type="Gene3D" id="3.30.70.1450">
    <property type="entry name" value="Regulator of K+ conductance, C-terminal domain"/>
    <property type="match status" value="2"/>
</dbReference>
<keyword evidence="4" id="KW-1003">Cell membrane</keyword>
<keyword evidence="12" id="KW-1185">Reference proteome</keyword>
<feature type="transmembrane region" description="Helical" evidence="8">
    <location>
        <begin position="540"/>
        <end position="558"/>
    </location>
</feature>
<keyword evidence="3" id="KW-0813">Transport</keyword>
<dbReference type="PROSITE" id="PS50125">
    <property type="entry name" value="GUANYLATE_CYCLASE_2"/>
    <property type="match status" value="1"/>
</dbReference>
<evidence type="ECO:0000256" key="1">
    <source>
        <dbReference type="ARBA" id="ARBA00004651"/>
    </source>
</evidence>
<keyword evidence="5 8" id="KW-0812">Transmembrane</keyword>
<dbReference type="PROSITE" id="PS51202">
    <property type="entry name" value="RCK_C"/>
    <property type="match status" value="2"/>
</dbReference>
<dbReference type="InterPro" id="IPR006037">
    <property type="entry name" value="RCK_C"/>
</dbReference>
<dbReference type="HOGENOM" id="CLU_035023_3_1_10"/>
<dbReference type="PANTHER" id="PTHR30445">
    <property type="entry name" value="K(+)_H(+) ANTIPORTER SUBUNIT KHTT"/>
    <property type="match status" value="1"/>
</dbReference>
<feature type="domain" description="RCK C-terminal" evidence="10">
    <location>
        <begin position="194"/>
        <end position="277"/>
    </location>
</feature>
<keyword evidence="7 8" id="KW-0472">Membrane</keyword>
<evidence type="ECO:0000259" key="9">
    <source>
        <dbReference type="PROSITE" id="PS50125"/>
    </source>
</evidence>
<dbReference type="GO" id="GO:0005886">
    <property type="term" value="C:plasma membrane"/>
    <property type="evidence" value="ECO:0007669"/>
    <property type="project" value="UniProtKB-SubCell"/>
</dbReference>
<name>L1NE66_9BACT</name>
<dbReference type="NCBIfam" id="TIGR01625">
    <property type="entry name" value="YidE_YbjL_dupl"/>
    <property type="match status" value="2"/>
</dbReference>
<feature type="transmembrane region" description="Helical" evidence="8">
    <location>
        <begin position="471"/>
        <end position="494"/>
    </location>
</feature>
<dbReference type="GO" id="GO:0008324">
    <property type="term" value="F:monoatomic cation transmembrane transporter activity"/>
    <property type="evidence" value="ECO:0007669"/>
    <property type="project" value="InterPro"/>
</dbReference>
<feature type="transmembrane region" description="Helical" evidence="8">
    <location>
        <begin position="41"/>
        <end position="61"/>
    </location>
</feature>
<dbReference type="PANTHER" id="PTHR30445:SF3">
    <property type="entry name" value="TRANSPORT PROTEIN YIDE-RELATED"/>
    <property type="match status" value="1"/>
</dbReference>
<evidence type="ECO:0000256" key="4">
    <source>
        <dbReference type="ARBA" id="ARBA00022475"/>
    </source>
</evidence>
<gene>
    <name evidence="11" type="ORF">HMPREF9151_00988</name>
</gene>